<protein>
    <recommendedName>
        <fullName evidence="3">Tail fiber protein</fullName>
    </recommendedName>
</protein>
<evidence type="ECO:0000313" key="2">
    <source>
        <dbReference type="Proteomes" id="UP000297608"/>
    </source>
</evidence>
<organism evidence="1 2">
    <name type="scientific">Cryobacterium algoricola</name>
    <dbReference type="NCBI Taxonomy" id="1259183"/>
    <lineage>
        <taxon>Bacteria</taxon>
        <taxon>Bacillati</taxon>
        <taxon>Actinomycetota</taxon>
        <taxon>Actinomycetes</taxon>
        <taxon>Micrococcales</taxon>
        <taxon>Microbacteriaceae</taxon>
        <taxon>Cryobacterium</taxon>
    </lineage>
</organism>
<comment type="caution">
    <text evidence="1">The sequence shown here is derived from an EMBL/GenBank/DDBJ whole genome shotgun (WGS) entry which is preliminary data.</text>
</comment>
<keyword evidence="2" id="KW-1185">Reference proteome</keyword>
<accession>A0ABY2IDN8</accession>
<dbReference type="EMBL" id="SOFG01000016">
    <property type="protein sequence ID" value="TFB85858.1"/>
    <property type="molecule type" value="Genomic_DNA"/>
</dbReference>
<reference evidence="1 2" key="1">
    <citation type="submission" date="2019-03" db="EMBL/GenBank/DDBJ databases">
        <title>Genomics of glacier-inhabiting Cryobacterium strains.</title>
        <authorList>
            <person name="Liu Q."/>
            <person name="Xin Y.-H."/>
        </authorList>
    </citation>
    <scope>NUCLEOTIDE SEQUENCE [LARGE SCALE GENOMIC DNA]</scope>
    <source>
        <strain evidence="1 2">MDB2-B</strain>
    </source>
</reference>
<dbReference type="RefSeq" id="WP_134535152.1">
    <property type="nucleotide sequence ID" value="NZ_SOFG01000016.1"/>
</dbReference>
<name>A0ABY2IDN8_9MICO</name>
<evidence type="ECO:0000313" key="1">
    <source>
        <dbReference type="EMBL" id="TFB85858.1"/>
    </source>
</evidence>
<gene>
    <name evidence="1" type="ORF">E3O44_12715</name>
</gene>
<evidence type="ECO:0008006" key="3">
    <source>
        <dbReference type="Google" id="ProtNLM"/>
    </source>
</evidence>
<proteinExistence type="predicted"/>
<dbReference type="Proteomes" id="UP000297608">
    <property type="component" value="Unassembled WGS sequence"/>
</dbReference>
<sequence length="296" mass="30392">MAKLVANYNGGSSDEYGTFKALNEAFTGQVFKGFDVAPNSTPNMTVKVNVGSGRIPTGAAPSDYYYMVSHDTTAGESVTIPTAAASPRIDYIVAYIDKSVTGALSPVNNANNVLKFADVPGTPAGSPVVPTVAQIQTAIGAANPYIILAQIAVAASATTITTPNITDSRYMIFALTNSSAGAYVATGQATSSTTYADLATTTDTVTIMVGPSGKALVGISATMFGAQQYCGFSVSGASTVAAMDSQAILINNVTSTIGSTFLVTGLTPGSNTFKLKYRVTSGTGTFVDRRIFAEAR</sequence>